<feature type="region of interest" description="Disordered" evidence="3">
    <location>
        <begin position="1377"/>
        <end position="1399"/>
    </location>
</feature>
<evidence type="ECO:0000313" key="6">
    <source>
        <dbReference type="Proteomes" id="UP000076407"/>
    </source>
</evidence>
<dbReference type="Pfam" id="PF13499">
    <property type="entry name" value="EF-hand_7"/>
    <property type="match status" value="1"/>
</dbReference>
<dbReference type="InterPro" id="IPR041534">
    <property type="entry name" value="EF-hand_13"/>
</dbReference>
<evidence type="ECO:0000259" key="4">
    <source>
        <dbReference type="PROSITE" id="PS50222"/>
    </source>
</evidence>
<dbReference type="InterPro" id="IPR011992">
    <property type="entry name" value="EF-hand-dom_pair"/>
</dbReference>
<dbReference type="VEuPathDB" id="VectorBase:AQUA010304"/>
<dbReference type="Pfam" id="PF17958">
    <property type="entry name" value="EF-hand_13"/>
    <property type="match status" value="1"/>
</dbReference>
<dbReference type="InterPro" id="IPR018247">
    <property type="entry name" value="EF_Hand_1_Ca_BS"/>
</dbReference>
<feature type="compositionally biased region" description="Basic and acidic residues" evidence="3">
    <location>
        <begin position="536"/>
        <end position="545"/>
    </location>
</feature>
<dbReference type="InterPro" id="IPR048855">
    <property type="entry name" value="P2R3A_B_D_EF-hand"/>
</dbReference>
<keyword evidence="1" id="KW-0479">Metal-binding</keyword>
<feature type="domain" description="EF-hand" evidence="4">
    <location>
        <begin position="303"/>
        <end position="338"/>
    </location>
</feature>
<dbReference type="PROSITE" id="PS00018">
    <property type="entry name" value="EF_HAND_1"/>
    <property type="match status" value="1"/>
</dbReference>
<keyword evidence="2" id="KW-0106">Calcium</keyword>
<accession>A0A182XKB6</accession>
<dbReference type="Pfam" id="PF14923">
    <property type="entry name" value="CCDC142"/>
    <property type="match status" value="1"/>
</dbReference>
<evidence type="ECO:0000256" key="1">
    <source>
        <dbReference type="ARBA" id="ARBA00022723"/>
    </source>
</evidence>
<dbReference type="PANTHER" id="PTHR14095:SF0">
    <property type="entry name" value="MIP22305P"/>
    <property type="match status" value="1"/>
</dbReference>
<evidence type="ECO:0000256" key="3">
    <source>
        <dbReference type="SAM" id="MobiDB-lite"/>
    </source>
</evidence>
<sequence>SKPVNRLIPPNIHTTLQRHLKNSTKAPYIPQFHFPNGKPPPTITTETTMQRLEQVFDKLPNYECTRDNFQVIVQMCQVPQYWRLPLFMCTQLTPNGAVDGDKFLHFWRQMTSFCHDAASRFVFIMSRGDRTRPYILPEDFAPLIQDVVDTHPGLAFLKEAAEFHSRYVHTVIARIFYNVNRSWTGKITTTELRKSNLLDVIQLLEEEEDINQIMAYFSYEHFYVIYCKFWELDRDHDLYIDQQDLARHNDHALSSRMIERIFSGCVTRSPRRGNNNPMIQGPNGPKMSYTDFVWFLLAEEDKSHPTAIEYWFRCMDVDGDGVLSMYELEYFYEEQQHRMESLGIETLPFEDCLCQMLDMIKPATPGCVTLADLKRCKMTPIFFDTFFNLEKYMEHEQRDPFAQRENDDLTDWDRYAAQEYELLVAEEGGDTQGHCYIFGQPVLSTMAGGTARMRLPVPSLLQPGVTGTGGTRRSTTTSTVSSTTVHCTSVSATTVHHSRSTAQRGGSCKATSTASSSTSGSGGGGSSSSGTSHANNSDRKVHGAPEESTGAASQTSMHSSRKMMALDSDPNTFYSAFLVSYDEDEDYEPNIDILESQLDDCILNEWKNSDDSDDSDSEKISLRISWRERMNTSKWLPKQHQEVIKLFEQSRQLERELRILGKKFATDINIDLPDYYEFERLLQQSRECFERSAHVQTRLIRMSASSADKNVERSFFKILLNRKAHLIRQNLRKRNLQLIFIINKMIKLMLAATYTSEVVVDGALLLCTLHNESVILAQKTTQARTQTNAQICSNSFPPLMSTPKKVDVGTILQIITKQRAEDCCSTLINCLLTTCKGALSVTNEENESDTSSVEILRALTTNLQGPTEGGKHIDPIQEEMNIRRKASVNMISSGEIHSRGKATPGRKVVVSPIVKPESREPDESEHNDPAIHFFDAMAAEAVAYNSINYLVNEPDGMDLLENLIADEEIFVANVIMKVIKYCPSAFERELTKSELIKWVNRGTRGLWTQVGGSLEHVVLWWSSSPLACRPAACAKYLRDWLSLLQPDEAPEPILSTLKGLGETLTVHVTSTIWDKHFRLAVVSSSLPVDYAFEEGEFCGKNVNVEGTVCGKVWSELLYQLVQLSNTCDIGTIANELPLVEQIPVLHRLDHSIHSMRIWAANKARSLCTDWNMMMFFKVVHSDIGLCLEQLQYIRVPELAADDPLEVQVQVCVALRAKLVSEIKENIIKLKATCTECIDVLAAVCRTTSLASLTLCFPYFKHWQTEALQERANEYVAYFFNQIYLPVIQATKDIEILKLTLKIICEAWLDHIYMKKTKFSSAGALNLLKDFDGVAEWINACEALDERLRETLSHHEVLRMCEGVGKLLLRKPEETISILPSPSKAGKKTDDTADEKAPLPPEMFVPNQKRWLELRARDRRAVNLNCLCLCAGMDVY</sequence>
<organism evidence="5 6">
    <name type="scientific">Anopheles quadriannulatus</name>
    <name type="common">Mosquito</name>
    <dbReference type="NCBI Taxonomy" id="34691"/>
    <lineage>
        <taxon>Eukaryota</taxon>
        <taxon>Metazoa</taxon>
        <taxon>Ecdysozoa</taxon>
        <taxon>Arthropoda</taxon>
        <taxon>Hexapoda</taxon>
        <taxon>Insecta</taxon>
        <taxon>Pterygota</taxon>
        <taxon>Neoptera</taxon>
        <taxon>Endopterygota</taxon>
        <taxon>Diptera</taxon>
        <taxon>Nematocera</taxon>
        <taxon>Culicoidea</taxon>
        <taxon>Culicidae</taxon>
        <taxon>Anophelinae</taxon>
        <taxon>Anopheles</taxon>
    </lineage>
</organism>
<protein>
    <recommendedName>
        <fullName evidence="4">EF-hand domain-containing protein</fullName>
    </recommendedName>
</protein>
<evidence type="ECO:0000256" key="2">
    <source>
        <dbReference type="ARBA" id="ARBA00022837"/>
    </source>
</evidence>
<dbReference type="STRING" id="34691.A0A182XKB6"/>
<dbReference type="FunFam" id="1.10.238.230:FF:000001">
    <property type="entry name" value="Serine/threonine-protein phosphatase 2A regulatory subunit B'' subunit beta"/>
    <property type="match status" value="1"/>
</dbReference>
<reference evidence="5" key="1">
    <citation type="submission" date="2020-05" db="UniProtKB">
        <authorList>
            <consortium name="EnsemblMetazoa"/>
        </authorList>
    </citation>
    <scope>IDENTIFICATION</scope>
    <source>
        <strain evidence="5">SANGQUA</strain>
    </source>
</reference>
<dbReference type="PANTHER" id="PTHR14095">
    <property type="entry name" value="PHOSPHATASE 2A REGULATORY SUBUNIT-RELATED"/>
    <property type="match status" value="1"/>
</dbReference>
<evidence type="ECO:0000313" key="5">
    <source>
        <dbReference type="EnsemblMetazoa" id="AQUA010304-PA"/>
    </source>
</evidence>
<dbReference type="InterPro" id="IPR055350">
    <property type="entry name" value="CCDC142_C"/>
</dbReference>
<proteinExistence type="predicted"/>
<dbReference type="CDD" id="cd21504">
    <property type="entry name" value="PPP2R3A_B-like"/>
    <property type="match status" value="1"/>
</dbReference>
<dbReference type="InterPro" id="IPR002048">
    <property type="entry name" value="EF_hand_dom"/>
</dbReference>
<dbReference type="EnsemblMetazoa" id="AQUA010304-RA">
    <property type="protein sequence ID" value="AQUA010304-PA"/>
    <property type="gene ID" value="AQUA010304"/>
</dbReference>
<feature type="compositionally biased region" description="Basic and acidic residues" evidence="3">
    <location>
        <begin position="1386"/>
        <end position="1396"/>
    </location>
</feature>
<feature type="region of interest" description="Disordered" evidence="3">
    <location>
        <begin position="458"/>
        <end position="562"/>
    </location>
</feature>
<dbReference type="SUPFAM" id="SSF47473">
    <property type="entry name" value="EF-hand"/>
    <property type="match status" value="2"/>
</dbReference>
<dbReference type="Pfam" id="PF21161">
    <property type="entry name" value="P2R3B_EF-hand"/>
    <property type="match status" value="1"/>
</dbReference>
<dbReference type="FunFam" id="1.10.238.220:FF:000001">
    <property type="entry name" value="Serine/threonine-protein phosphatase 2A regulatory subunit B'' subunit alpha"/>
    <property type="match status" value="1"/>
</dbReference>
<dbReference type="PROSITE" id="PS50222">
    <property type="entry name" value="EF_HAND_2"/>
    <property type="match status" value="1"/>
</dbReference>
<feature type="compositionally biased region" description="Low complexity" evidence="3">
    <location>
        <begin position="471"/>
        <end position="495"/>
    </location>
</feature>
<dbReference type="Gene3D" id="1.10.238.230">
    <property type="match status" value="1"/>
</dbReference>
<dbReference type="GO" id="GO:0000159">
    <property type="term" value="C:protein phosphatase type 2A complex"/>
    <property type="evidence" value="ECO:0007669"/>
    <property type="project" value="TreeGrafter"/>
</dbReference>
<dbReference type="Proteomes" id="UP000076407">
    <property type="component" value="Unassembled WGS sequence"/>
</dbReference>
<dbReference type="FunFam" id="1.10.238.10:FF:000025">
    <property type="entry name" value="serine/threonine-protein phosphatase 2A regulatory subunit B'' subunit alpha"/>
    <property type="match status" value="1"/>
</dbReference>
<keyword evidence="6" id="KW-1185">Reference proteome</keyword>
<dbReference type="Gene3D" id="1.10.238.10">
    <property type="entry name" value="EF-hand"/>
    <property type="match status" value="1"/>
</dbReference>
<feature type="compositionally biased region" description="Low complexity" evidence="3">
    <location>
        <begin position="505"/>
        <end position="519"/>
    </location>
</feature>
<dbReference type="GO" id="GO:0019888">
    <property type="term" value="F:protein phosphatase regulator activity"/>
    <property type="evidence" value="ECO:0007669"/>
    <property type="project" value="TreeGrafter"/>
</dbReference>
<dbReference type="Gene3D" id="1.10.238.220">
    <property type="match status" value="1"/>
</dbReference>
<name>A0A182XKB6_ANOQN</name>
<dbReference type="GO" id="GO:0005509">
    <property type="term" value="F:calcium ion binding"/>
    <property type="evidence" value="ECO:0007669"/>
    <property type="project" value="InterPro"/>
</dbReference>